<reference evidence="1 2" key="1">
    <citation type="journal article" date="2016" name="Genome Announc.">
        <title>Genome Sequences of Streptomyces Phages Amela and Verse.</title>
        <authorList>
            <person name="Layton S.R."/>
            <person name="Hemenway R.M."/>
            <person name="Munyoki C.M."/>
            <person name="Barnes E.B."/>
            <person name="Barnett S.E."/>
            <person name="Bond A.M."/>
            <person name="Narvaez J.M."/>
            <person name="Sirisakd C.D."/>
            <person name="Smith B.R."/>
            <person name="Swain J."/>
            <person name="Syed O."/>
            <person name="Bowman C.A."/>
            <person name="Russell D.A."/>
            <person name="Bhuiyan S."/>
            <person name="Donegan-Quick R."/>
            <person name="Benjamin R.C."/>
            <person name="Hughes L.E."/>
        </authorList>
    </citation>
    <scope>NUCLEOTIDE SEQUENCE [LARGE SCALE GENOMIC DNA]</scope>
</reference>
<accession>A0A0K1Y9X4</accession>
<gene>
    <name evidence="1" type="ORF">SEA_VERSE_57</name>
</gene>
<dbReference type="Proteomes" id="UP000226101">
    <property type="component" value="Segment"/>
</dbReference>
<evidence type="ECO:0000313" key="1">
    <source>
        <dbReference type="EMBL" id="AKY03887.1"/>
    </source>
</evidence>
<protein>
    <submittedName>
        <fullName evidence="1">Uncharacterized protein</fullName>
    </submittedName>
</protein>
<sequence>MAIEFWRVRWTDLEGKRRESVVSFDRVCRDEFIADLTTKGITDATPFLYDPLNDKEIPQ</sequence>
<organism evidence="1 2">
    <name type="scientific">Streptomyces phage Verse</name>
    <dbReference type="NCBI Taxonomy" id="1673878"/>
    <lineage>
        <taxon>Viruses</taxon>
        <taxon>Duplodnaviria</taxon>
        <taxon>Heunggongvirae</taxon>
        <taxon>Uroviricota</taxon>
        <taxon>Caudoviricetes</taxon>
        <taxon>Arquatrovirinae</taxon>
        <taxon>Camvirus</taxon>
        <taxon>Camvirus amela</taxon>
    </lineage>
</organism>
<dbReference type="EMBL" id="KT186229">
    <property type="protein sequence ID" value="AKY03887.1"/>
    <property type="molecule type" value="Genomic_DNA"/>
</dbReference>
<name>A0A0K1Y9X4_9CAUD</name>
<proteinExistence type="predicted"/>
<evidence type="ECO:0000313" key="2">
    <source>
        <dbReference type="Proteomes" id="UP000226101"/>
    </source>
</evidence>